<dbReference type="Proteomes" id="UP000433876">
    <property type="component" value="Unassembled WGS sequence"/>
</dbReference>
<sequence>MDGDPKASPQVVPWSLPTWWEESPSSSNILISRAPLPSTRCKECEAAIHSKPEPSFSPTTILQVARASPDICWQCRILVGLAEKKLGRRLGMDEELETWSTADDGHKIRTLRVREGSKLSTGHENEHRHMSISSLETLSCPWNTFNAKTHTSSVAHVLDSPSYQVASYWLKNCLDNHPGCPGMEETLLPRRLIHIGADHTDIRLAQHDTPTLGRYNCLSHCWGGAQPLTTTTHNIAQHLERIDWDRIPKTFQDAINFTAHLGISYIWIDSLCIIQDSPQDWVQESAKMCSIYENGHLTIAASAASNGSGGLPIRDSSGFVRLTGTTSSPESKPFDILGYFELGLGDHPFPTNFRTPLLSRGWVHQEMILSPRVVHFAKKELLWECKTVGTCQCPQPPPFRSTFFKQAHYQTLKSPGQPGTESAGGMLAGQWQKIVESYSRLQLSFPGDKFPALSGLAQQMSKKRGPDVRYLAGLWSDSLLTDLLWTAAYVWILHRIDRILQGKDEWRAPSWSWAVRDVPVIFARTGTETNGSTCAVKALCNIIDAEITLTTADKTGRVSGGRLVIRGSLFDATLVRDIERSISRSGKIETNVTITLTTKTPMEPTGIKTLISYASEVRTSFVIQTDSERQSLRGSKPDEMGILIKEGFNPDSIAELLSTERTDSREYMGSEVKVLRLGRVGRRLPAPDEKKWLVDTEYALVLQGVDTEPAEGQGAKGARTYRRIGIIHQAREAYGGLEHAREDFWERYPSSFEKGGREETITIV</sequence>
<evidence type="ECO:0000313" key="3">
    <source>
        <dbReference type="Proteomes" id="UP000433876"/>
    </source>
</evidence>
<dbReference type="PANTHER" id="PTHR33112">
    <property type="entry name" value="DOMAIN PROTEIN, PUTATIVE-RELATED"/>
    <property type="match status" value="1"/>
</dbReference>
<evidence type="ECO:0000313" key="2">
    <source>
        <dbReference type="EMBL" id="KAA8629699.1"/>
    </source>
</evidence>
<proteinExistence type="predicted"/>
<comment type="caution">
    <text evidence="2">The sequence shown here is derived from an EMBL/GenBank/DDBJ whole genome shotgun (WGS) entry which is preliminary data.</text>
</comment>
<accession>A0A8S8ZJJ4</accession>
<dbReference type="InterPro" id="IPR010730">
    <property type="entry name" value="HET"/>
</dbReference>
<name>A0A8S8ZJJ4_SORMA</name>
<dbReference type="AlphaFoldDB" id="A0A8S8ZJJ4"/>
<feature type="domain" description="Heterokaryon incompatibility" evidence="1">
    <location>
        <begin position="215"/>
        <end position="366"/>
    </location>
</feature>
<dbReference type="Pfam" id="PF06985">
    <property type="entry name" value="HET"/>
    <property type="match status" value="1"/>
</dbReference>
<dbReference type="VEuPathDB" id="FungiDB:SMAC_08659"/>
<protein>
    <recommendedName>
        <fullName evidence="1">Heterokaryon incompatibility domain-containing protein</fullName>
    </recommendedName>
</protein>
<gene>
    <name evidence="2" type="ORF">SMACR_08659</name>
</gene>
<reference evidence="2 3" key="1">
    <citation type="submission" date="2017-07" db="EMBL/GenBank/DDBJ databases">
        <title>Genome sequence of the Sordaria macrospora wild type strain R19027.</title>
        <authorList>
            <person name="Nowrousian M."/>
            <person name="Teichert I."/>
            <person name="Kueck U."/>
        </authorList>
    </citation>
    <scope>NUCLEOTIDE SEQUENCE [LARGE SCALE GENOMIC DNA]</scope>
    <source>
        <strain evidence="2 3">R19027</strain>
        <tissue evidence="2">Mycelium</tissue>
    </source>
</reference>
<organism evidence="2 3">
    <name type="scientific">Sordaria macrospora</name>
    <dbReference type="NCBI Taxonomy" id="5147"/>
    <lineage>
        <taxon>Eukaryota</taxon>
        <taxon>Fungi</taxon>
        <taxon>Dikarya</taxon>
        <taxon>Ascomycota</taxon>
        <taxon>Pezizomycotina</taxon>
        <taxon>Sordariomycetes</taxon>
        <taxon>Sordariomycetidae</taxon>
        <taxon>Sordariales</taxon>
        <taxon>Sordariaceae</taxon>
        <taxon>Sordaria</taxon>
    </lineage>
</organism>
<dbReference type="EMBL" id="NMPR01000126">
    <property type="protein sequence ID" value="KAA8629699.1"/>
    <property type="molecule type" value="Genomic_DNA"/>
</dbReference>
<dbReference type="OMA" id="AREDFWE"/>
<evidence type="ECO:0000259" key="1">
    <source>
        <dbReference type="Pfam" id="PF06985"/>
    </source>
</evidence>
<dbReference type="PANTHER" id="PTHR33112:SF9">
    <property type="entry name" value="HETEROKARYON INCOMPATIBILITY DOMAIN-CONTAINING PROTEIN"/>
    <property type="match status" value="1"/>
</dbReference>